<dbReference type="EMBL" id="JXTB01000236">
    <property type="protein sequence ID" value="PON51227.1"/>
    <property type="molecule type" value="Genomic_DNA"/>
</dbReference>
<feature type="non-terminal residue" evidence="1">
    <location>
        <position position="1"/>
    </location>
</feature>
<feature type="non-terminal residue" evidence="1">
    <location>
        <position position="51"/>
    </location>
</feature>
<reference evidence="2" key="1">
    <citation type="submission" date="2016-06" db="EMBL/GenBank/DDBJ databases">
        <title>Parallel loss of symbiosis genes in relatives of nitrogen-fixing non-legume Parasponia.</title>
        <authorList>
            <person name="Van Velzen R."/>
            <person name="Holmer R."/>
            <person name="Bu F."/>
            <person name="Rutten L."/>
            <person name="Van Zeijl A."/>
            <person name="Liu W."/>
            <person name="Santuari L."/>
            <person name="Cao Q."/>
            <person name="Sharma T."/>
            <person name="Shen D."/>
            <person name="Roswanjaya Y."/>
            <person name="Wardhani T."/>
            <person name="Kalhor M.S."/>
            <person name="Jansen J."/>
            <person name="Van den Hoogen J."/>
            <person name="Gungor B."/>
            <person name="Hartog M."/>
            <person name="Hontelez J."/>
            <person name="Verver J."/>
            <person name="Yang W.-C."/>
            <person name="Schijlen E."/>
            <person name="Repin R."/>
            <person name="Schilthuizen M."/>
            <person name="Schranz E."/>
            <person name="Heidstra R."/>
            <person name="Miyata K."/>
            <person name="Fedorova E."/>
            <person name="Kohlen W."/>
            <person name="Bisseling T."/>
            <person name="Smit S."/>
            <person name="Geurts R."/>
        </authorList>
    </citation>
    <scope>NUCLEOTIDE SEQUENCE [LARGE SCALE GENOMIC DNA]</scope>
    <source>
        <strain evidence="2">cv. WU1-14</strain>
    </source>
</reference>
<organism evidence="1 2">
    <name type="scientific">Parasponia andersonii</name>
    <name type="common">Sponia andersonii</name>
    <dbReference type="NCBI Taxonomy" id="3476"/>
    <lineage>
        <taxon>Eukaryota</taxon>
        <taxon>Viridiplantae</taxon>
        <taxon>Streptophyta</taxon>
        <taxon>Embryophyta</taxon>
        <taxon>Tracheophyta</taxon>
        <taxon>Spermatophyta</taxon>
        <taxon>Magnoliopsida</taxon>
        <taxon>eudicotyledons</taxon>
        <taxon>Gunneridae</taxon>
        <taxon>Pentapetalae</taxon>
        <taxon>rosids</taxon>
        <taxon>fabids</taxon>
        <taxon>Rosales</taxon>
        <taxon>Cannabaceae</taxon>
        <taxon>Parasponia</taxon>
    </lineage>
</organism>
<accession>A0A2P5BR08</accession>
<evidence type="ECO:0000313" key="2">
    <source>
        <dbReference type="Proteomes" id="UP000237105"/>
    </source>
</evidence>
<comment type="caution">
    <text evidence="1">The sequence shown here is derived from an EMBL/GenBank/DDBJ whole genome shotgun (WGS) entry which is preliminary data.</text>
</comment>
<dbReference type="AlphaFoldDB" id="A0A2P5BR08"/>
<dbReference type="Proteomes" id="UP000237105">
    <property type="component" value="Unassembled WGS sequence"/>
</dbReference>
<protein>
    <submittedName>
        <fullName evidence="1">Uncharacterized protein</fullName>
    </submittedName>
</protein>
<proteinExistence type="predicted"/>
<name>A0A2P5BR08_PARAD</name>
<gene>
    <name evidence="1" type="ORF">PanWU01x14_217880</name>
</gene>
<keyword evidence="2" id="KW-1185">Reference proteome</keyword>
<sequence>QPHTPEPHILLIGLPPLARYLECTTHASLLYQEIDPVVRKHACPPLYIHAL</sequence>
<evidence type="ECO:0000313" key="1">
    <source>
        <dbReference type="EMBL" id="PON51227.1"/>
    </source>
</evidence>